<protein>
    <submittedName>
        <fullName evidence="1">Uncharacterized protein</fullName>
    </submittedName>
</protein>
<reference evidence="1 2" key="2">
    <citation type="journal article" date="2016" name="Genome Announc.">
        <title>Complete Genome Sequence of the Highly Virulent Aeromonas schubertii Strain WL1483, Isolated from Diseased Snakehead Fish (Channa argus) in China.</title>
        <authorList>
            <person name="Liu L."/>
            <person name="Li N."/>
            <person name="Zhang D."/>
            <person name="Fu X."/>
            <person name="Shi C."/>
            <person name="Lin Q."/>
            <person name="Hao G."/>
        </authorList>
    </citation>
    <scope>NUCLEOTIDE SEQUENCE [LARGE SCALE GENOMIC DNA]</scope>
    <source>
        <strain evidence="1 2">WL1483</strain>
    </source>
</reference>
<dbReference type="AlphaFoldDB" id="A0A0S2SLW5"/>
<proteinExistence type="predicted"/>
<reference evidence="2" key="1">
    <citation type="submission" date="2015-10" db="EMBL/GenBank/DDBJ databases">
        <title>Complete Genome Sequence of Aeromonas schubertii strain WL1483.</title>
        <authorList>
            <person name="Liu L."/>
        </authorList>
    </citation>
    <scope>NUCLEOTIDE SEQUENCE [LARGE SCALE GENOMIC DNA]</scope>
    <source>
        <strain evidence="2">WL1483</strain>
    </source>
</reference>
<evidence type="ECO:0000313" key="1">
    <source>
        <dbReference type="EMBL" id="ALP42626.1"/>
    </source>
</evidence>
<gene>
    <name evidence="1" type="ORF">WL1483_3207</name>
</gene>
<name>A0A0S2SLW5_9GAMM</name>
<accession>A0A0S2SLW5</accession>
<organism evidence="1 2">
    <name type="scientific">Aeromonas schubertii</name>
    <dbReference type="NCBI Taxonomy" id="652"/>
    <lineage>
        <taxon>Bacteria</taxon>
        <taxon>Pseudomonadati</taxon>
        <taxon>Pseudomonadota</taxon>
        <taxon>Gammaproteobacteria</taxon>
        <taxon>Aeromonadales</taxon>
        <taxon>Aeromonadaceae</taxon>
        <taxon>Aeromonas</taxon>
    </lineage>
</organism>
<evidence type="ECO:0000313" key="2">
    <source>
        <dbReference type="Proteomes" id="UP000058114"/>
    </source>
</evidence>
<dbReference type="Proteomes" id="UP000058114">
    <property type="component" value="Chromosome"/>
</dbReference>
<dbReference type="KEGG" id="asr:WL1483_3207"/>
<sequence>MHKRLYFLMQRGQRSFEVSGIHGLSQHGDSAKADMMEKLIGALGQCHGSFKLPYLIDAAPNQ</sequence>
<dbReference type="EMBL" id="CP013067">
    <property type="protein sequence ID" value="ALP42626.1"/>
    <property type="molecule type" value="Genomic_DNA"/>
</dbReference>